<dbReference type="EMBL" id="VFQX01000041">
    <property type="protein sequence ID" value="KAF0976192.1"/>
    <property type="molecule type" value="Genomic_DNA"/>
</dbReference>
<dbReference type="AlphaFoldDB" id="A0A6A5BMT7"/>
<dbReference type="OrthoDB" id="2359033at2759"/>
<sequence>MFRELFNPYEEEIACESESCQESLQRFDLDEHNLIYEEISSTLPSTSTSSRNGVLNPHQDELEHGSPRHRPPSTLNHSMIDEWIVNHQPEEEALLQLLEFFYTGELTYSIQQALNLLVVAQKYLVQGNLIESIQVELETNIKPSNCFVIFKELLALNTPLDPFLERILHTCVSEMSKNLDTILTSNKSELLNFSPSTLTTFLKAATKIKYGLRCDGKKLLRFIIDWLMEDVDNRKTFMPEIKSLEAQINYQFKY</sequence>
<accession>A0A6A5BMT7</accession>
<comment type="caution">
    <text evidence="2">The sequence shown here is derived from an EMBL/GenBank/DDBJ whole genome shotgun (WGS) entry which is preliminary data.</text>
</comment>
<proteinExistence type="predicted"/>
<dbReference type="Gene3D" id="3.30.710.10">
    <property type="entry name" value="Potassium Channel Kv1.1, Chain A"/>
    <property type="match status" value="1"/>
</dbReference>
<gene>
    <name evidence="2" type="ORF">FDP41_004867</name>
</gene>
<dbReference type="VEuPathDB" id="AmoebaDB:NF0119080"/>
<feature type="region of interest" description="Disordered" evidence="1">
    <location>
        <begin position="40"/>
        <end position="73"/>
    </location>
</feature>
<evidence type="ECO:0000256" key="1">
    <source>
        <dbReference type="SAM" id="MobiDB-lite"/>
    </source>
</evidence>
<evidence type="ECO:0000313" key="2">
    <source>
        <dbReference type="EMBL" id="KAF0976192.1"/>
    </source>
</evidence>
<feature type="compositionally biased region" description="Low complexity" evidence="1">
    <location>
        <begin position="40"/>
        <end position="50"/>
    </location>
</feature>
<evidence type="ECO:0000313" key="3">
    <source>
        <dbReference type="Proteomes" id="UP000444721"/>
    </source>
</evidence>
<protein>
    <recommendedName>
        <fullName evidence="4">BTB domain-containing protein</fullName>
    </recommendedName>
</protein>
<dbReference type="VEuPathDB" id="AmoebaDB:NfTy_086060"/>
<evidence type="ECO:0008006" key="4">
    <source>
        <dbReference type="Google" id="ProtNLM"/>
    </source>
</evidence>
<dbReference type="Proteomes" id="UP000444721">
    <property type="component" value="Unassembled WGS sequence"/>
</dbReference>
<dbReference type="SUPFAM" id="SSF54695">
    <property type="entry name" value="POZ domain"/>
    <property type="match status" value="1"/>
</dbReference>
<dbReference type="RefSeq" id="XP_044560905.1">
    <property type="nucleotide sequence ID" value="XM_044708328.1"/>
</dbReference>
<dbReference type="InterPro" id="IPR011333">
    <property type="entry name" value="SKP1/BTB/POZ_sf"/>
</dbReference>
<dbReference type="GeneID" id="68112085"/>
<organism evidence="2 3">
    <name type="scientific">Naegleria fowleri</name>
    <name type="common">Brain eating amoeba</name>
    <dbReference type="NCBI Taxonomy" id="5763"/>
    <lineage>
        <taxon>Eukaryota</taxon>
        <taxon>Discoba</taxon>
        <taxon>Heterolobosea</taxon>
        <taxon>Tetramitia</taxon>
        <taxon>Eutetramitia</taxon>
        <taxon>Vahlkampfiidae</taxon>
        <taxon>Naegleria</taxon>
    </lineage>
</organism>
<reference evidence="2 3" key="1">
    <citation type="journal article" date="2019" name="Sci. Rep.">
        <title>Nanopore sequencing improves the draft genome of the human pathogenic amoeba Naegleria fowleri.</title>
        <authorList>
            <person name="Liechti N."/>
            <person name="Schurch N."/>
            <person name="Bruggmann R."/>
            <person name="Wittwer M."/>
        </authorList>
    </citation>
    <scope>NUCLEOTIDE SEQUENCE [LARGE SCALE GENOMIC DNA]</scope>
    <source>
        <strain evidence="2 3">ATCC 30894</strain>
    </source>
</reference>
<name>A0A6A5BMT7_NAEFO</name>
<keyword evidence="3" id="KW-1185">Reference proteome</keyword>
<dbReference type="VEuPathDB" id="AmoebaDB:FDP41_004867"/>